<evidence type="ECO:0000313" key="2">
    <source>
        <dbReference type="EMBL" id="OUD02903.1"/>
    </source>
</evidence>
<organism evidence="2 3">
    <name type="scientific">Streptomyces swartbergensis</name>
    <dbReference type="NCBI Taxonomy" id="487165"/>
    <lineage>
        <taxon>Bacteria</taxon>
        <taxon>Bacillati</taxon>
        <taxon>Actinomycetota</taxon>
        <taxon>Actinomycetes</taxon>
        <taxon>Kitasatosporales</taxon>
        <taxon>Streptomycetaceae</taxon>
        <taxon>Streptomyces</taxon>
    </lineage>
</organism>
<name>A0A243S5U6_9ACTN</name>
<proteinExistence type="predicted"/>
<feature type="region of interest" description="Disordered" evidence="1">
    <location>
        <begin position="43"/>
        <end position="75"/>
    </location>
</feature>
<comment type="caution">
    <text evidence="2">The sequence shown here is derived from an EMBL/GenBank/DDBJ whole genome shotgun (WGS) entry which is preliminary data.</text>
</comment>
<gene>
    <name evidence="2" type="ORF">CA983_12340</name>
</gene>
<dbReference type="Proteomes" id="UP000195105">
    <property type="component" value="Unassembled WGS sequence"/>
</dbReference>
<accession>A0A243S5U6</accession>
<keyword evidence="3" id="KW-1185">Reference proteome</keyword>
<dbReference type="EMBL" id="NGFN01000058">
    <property type="protein sequence ID" value="OUD02903.1"/>
    <property type="molecule type" value="Genomic_DNA"/>
</dbReference>
<evidence type="ECO:0000313" key="3">
    <source>
        <dbReference type="Proteomes" id="UP000195105"/>
    </source>
</evidence>
<evidence type="ECO:0000256" key="1">
    <source>
        <dbReference type="SAM" id="MobiDB-lite"/>
    </source>
</evidence>
<sequence>MPRAASCCAPSCIGVTQADLQGGEPHGVPLPIHWATFNLETHPWAEPSEGTPAAARAAGADRLRGGSSGQSRYGQ</sequence>
<protein>
    <submittedName>
        <fullName evidence="2">Uncharacterized protein</fullName>
    </submittedName>
</protein>
<dbReference type="AlphaFoldDB" id="A0A243S5U6"/>
<reference evidence="2 3" key="1">
    <citation type="submission" date="2017-05" db="EMBL/GenBank/DDBJ databases">
        <title>Biotechnological potential of actinobacteria isolated from South African environments.</title>
        <authorList>
            <person name="Le Roes-Hill M."/>
            <person name="Prins A."/>
            <person name="Durrell K.A."/>
        </authorList>
    </citation>
    <scope>NUCLEOTIDE SEQUENCE [LARGE SCALE GENOMIC DNA]</scope>
    <source>
        <strain evidence="2 3">HMC13</strain>
    </source>
</reference>